<evidence type="ECO:0000313" key="5">
    <source>
        <dbReference type="EMBL" id="AIC17294.1"/>
    </source>
</evidence>
<dbReference type="InterPro" id="IPR026170">
    <property type="entry name" value="FAM173A/B"/>
</dbReference>
<dbReference type="Proteomes" id="UP000027093">
    <property type="component" value="Chromosome"/>
</dbReference>
<dbReference type="PANTHER" id="PTHR13610:SF11">
    <property type="entry name" value="METHYLTRANSFERASE DOMAIN-CONTAINING PROTEIN"/>
    <property type="match status" value="1"/>
</dbReference>
<dbReference type="SUPFAM" id="SSF53335">
    <property type="entry name" value="S-adenosyl-L-methionine-dependent methyltransferases"/>
    <property type="match status" value="1"/>
</dbReference>
<dbReference type="KEGG" id="nvn:NVIE_030170"/>
<gene>
    <name evidence="5" type="ORF">NVIE_030170</name>
</gene>
<evidence type="ECO:0000259" key="4">
    <source>
        <dbReference type="Pfam" id="PF13649"/>
    </source>
</evidence>
<name>A0A060HLA2_9ARCH</name>
<evidence type="ECO:0000313" key="6">
    <source>
        <dbReference type="Proteomes" id="UP000027093"/>
    </source>
</evidence>
<dbReference type="HOGENOM" id="CLU_1136086_0_0_2"/>
<dbReference type="GO" id="GO:0016279">
    <property type="term" value="F:protein-lysine N-methyltransferase activity"/>
    <property type="evidence" value="ECO:0007669"/>
    <property type="project" value="InterPro"/>
</dbReference>
<dbReference type="EMBL" id="CP007536">
    <property type="protein sequence ID" value="AIC17294.1"/>
    <property type="molecule type" value="Genomic_DNA"/>
</dbReference>
<dbReference type="PANTHER" id="PTHR13610">
    <property type="entry name" value="METHYLTRANSFERASE DOMAIN-CONTAINING PROTEIN"/>
    <property type="match status" value="1"/>
</dbReference>
<dbReference type="InterPro" id="IPR041698">
    <property type="entry name" value="Methyltransf_25"/>
</dbReference>
<proteinExistence type="predicted"/>
<keyword evidence="2" id="KW-0808">Transferase</keyword>
<dbReference type="InterPro" id="IPR029063">
    <property type="entry name" value="SAM-dependent_MTases_sf"/>
</dbReference>
<evidence type="ECO:0000256" key="3">
    <source>
        <dbReference type="ARBA" id="ARBA00022691"/>
    </source>
</evidence>
<sequence length="244" mass="27222">MFKLAGLKKSDTFFHLGCGQGWAVALAARKFGVKKAVGIEIDEKAAAKARRKTARLKNAEIVAGDIRDADISGATVVLFWFSDPGIVDAMVKKFRKELKEGARVITIWSPPGMMLPQKVDFPFFVCTKPFKYAASVRQQIKAVYGNKCIDFTAAWLLAERYIDALGVVPGQYRRFVNMLQSMVIWINAWNMGVTCEDGVPPPVNAYLGILREFFGIDMKDLFTREPKDESMTTMVSPNDKMGCC</sequence>
<dbReference type="GO" id="GO:0032259">
    <property type="term" value="P:methylation"/>
    <property type="evidence" value="ECO:0007669"/>
    <property type="project" value="UniProtKB-KW"/>
</dbReference>
<dbReference type="CDD" id="cd02440">
    <property type="entry name" value="AdoMet_MTases"/>
    <property type="match status" value="1"/>
</dbReference>
<organism evidence="5 6">
    <name type="scientific">Nitrososphaera viennensis EN76</name>
    <dbReference type="NCBI Taxonomy" id="926571"/>
    <lineage>
        <taxon>Archaea</taxon>
        <taxon>Nitrososphaerota</taxon>
        <taxon>Nitrososphaeria</taxon>
        <taxon>Nitrososphaerales</taxon>
        <taxon>Nitrososphaeraceae</taxon>
        <taxon>Nitrososphaera</taxon>
    </lineage>
</organism>
<protein>
    <recommendedName>
        <fullName evidence="4">Methyltransferase domain-containing protein</fullName>
    </recommendedName>
</protein>
<accession>A0A060HLA2</accession>
<dbReference type="Pfam" id="PF13649">
    <property type="entry name" value="Methyltransf_25"/>
    <property type="match status" value="1"/>
</dbReference>
<dbReference type="STRING" id="926571.NVIE_030170"/>
<evidence type="ECO:0000256" key="2">
    <source>
        <dbReference type="ARBA" id="ARBA00022679"/>
    </source>
</evidence>
<evidence type="ECO:0000256" key="1">
    <source>
        <dbReference type="ARBA" id="ARBA00022603"/>
    </source>
</evidence>
<keyword evidence="6" id="KW-1185">Reference proteome</keyword>
<dbReference type="AlphaFoldDB" id="A0A060HLA2"/>
<keyword evidence="1" id="KW-0489">Methyltransferase</keyword>
<reference evidence="5 6" key="1">
    <citation type="journal article" date="2014" name="Int. J. Syst. Evol. Microbiol.">
        <title>Nitrososphaera viennensis gen. nov., sp. nov., an aerobic and mesophilic, ammonia-oxidizing archaeon from soil and a member of the archaeal phylum Thaumarchaeota.</title>
        <authorList>
            <person name="Stieglmeier M."/>
            <person name="Klingl A."/>
            <person name="Alves R.J."/>
            <person name="Rittmann S.K."/>
            <person name="Melcher M."/>
            <person name="Leisch N."/>
            <person name="Schleper C."/>
        </authorList>
    </citation>
    <scope>NUCLEOTIDE SEQUENCE [LARGE SCALE GENOMIC DNA]</scope>
    <source>
        <strain evidence="5">EN76</strain>
    </source>
</reference>
<feature type="domain" description="Methyltransferase" evidence="4">
    <location>
        <begin position="16"/>
        <end position="86"/>
    </location>
</feature>
<dbReference type="Gene3D" id="3.40.50.150">
    <property type="entry name" value="Vaccinia Virus protein VP39"/>
    <property type="match status" value="1"/>
</dbReference>
<keyword evidence="3" id="KW-0949">S-adenosyl-L-methionine</keyword>